<protein>
    <submittedName>
        <fullName evidence="4">Modulator of apoptosis 1</fullName>
    </submittedName>
</protein>
<keyword evidence="1" id="KW-0863">Zinc-finger</keyword>
<evidence type="ECO:0000313" key="5">
    <source>
        <dbReference type="Proteomes" id="UP000830375"/>
    </source>
</evidence>
<feature type="compositionally biased region" description="Polar residues" evidence="2">
    <location>
        <begin position="27"/>
        <end position="38"/>
    </location>
</feature>
<evidence type="ECO:0000313" key="4">
    <source>
        <dbReference type="EMBL" id="KAI2643757.1"/>
    </source>
</evidence>
<evidence type="ECO:0000259" key="3">
    <source>
        <dbReference type="PROSITE" id="PS50158"/>
    </source>
</evidence>
<dbReference type="InterPro" id="IPR001878">
    <property type="entry name" value="Znf_CCHC"/>
</dbReference>
<reference evidence="4 5" key="1">
    <citation type="submission" date="2022-01" db="EMBL/GenBank/DDBJ databases">
        <title>A high-quality chromosome-level genome assembly of rohu carp, Labeo rohita.</title>
        <authorList>
            <person name="Arick M.A. II"/>
            <person name="Hsu C.-Y."/>
            <person name="Magbanua Z."/>
            <person name="Pechanova O."/>
            <person name="Grover C."/>
            <person name="Miller E."/>
            <person name="Thrash A."/>
            <person name="Ezzel L."/>
            <person name="Alam S."/>
            <person name="Benzie J."/>
            <person name="Hamilton M."/>
            <person name="Karsi A."/>
            <person name="Lawrence M.L."/>
            <person name="Peterson D.G."/>
        </authorList>
    </citation>
    <scope>NUCLEOTIDE SEQUENCE [LARGE SCALE GENOMIC DNA]</scope>
    <source>
        <strain evidence="5">BAU-BD-2019</strain>
        <tissue evidence="4">Blood</tissue>
    </source>
</reference>
<organism evidence="4 5">
    <name type="scientific">Labeo rohita</name>
    <name type="common">Indian major carp</name>
    <name type="synonym">Cyprinus rohita</name>
    <dbReference type="NCBI Taxonomy" id="84645"/>
    <lineage>
        <taxon>Eukaryota</taxon>
        <taxon>Metazoa</taxon>
        <taxon>Chordata</taxon>
        <taxon>Craniata</taxon>
        <taxon>Vertebrata</taxon>
        <taxon>Euteleostomi</taxon>
        <taxon>Actinopterygii</taxon>
        <taxon>Neopterygii</taxon>
        <taxon>Teleostei</taxon>
        <taxon>Ostariophysi</taxon>
        <taxon>Cypriniformes</taxon>
        <taxon>Cyprinidae</taxon>
        <taxon>Labeoninae</taxon>
        <taxon>Labeonini</taxon>
        <taxon>Labeo</taxon>
    </lineage>
</organism>
<evidence type="ECO:0000256" key="2">
    <source>
        <dbReference type="SAM" id="MobiDB-lite"/>
    </source>
</evidence>
<feature type="compositionally biased region" description="Polar residues" evidence="2">
    <location>
        <begin position="355"/>
        <end position="364"/>
    </location>
</feature>
<evidence type="ECO:0000256" key="1">
    <source>
        <dbReference type="PROSITE-ProRule" id="PRU00047"/>
    </source>
</evidence>
<dbReference type="PANTHER" id="PTHR19963">
    <property type="entry name" value="CCHC-TYPE DOMAIN-CONTAINING PROTEIN"/>
    <property type="match status" value="1"/>
</dbReference>
<sequence length="364" mass="40994">MEEELCELRDLVVQLRADNERLRQEQSRVGPSSSTAGPSTEFLVPPTDQSASASTALTERFVFIPRDRKCPIFDGRSGVGINEWMEEAKACIRTRHLSVADQAFFLFDHLGGEAREEIRHRSAAERVDPKQIFSILQDLYGCSQSYVALQEAFFSRRQLEGETLLEFSLALMGLLEKIRQKSPTAMPNAEILLRDQFVEYVCDASLRRELKQLVRRQPQSTLLDVRSEAIRWEREGMPGGARGRSLSAPLAQGFQYEVKGGVRLGGRSSPEKSEMGELREMLKLQQEQLNQLTQSVARLQAPHSRPRTQPFRSGPVICRRCQKPGHFARECEGERVISQSPVRSRADPAIAGGRQSRSNPASEN</sequence>
<keyword evidence="1" id="KW-0862">Zinc</keyword>
<dbReference type="InterPro" id="IPR048270">
    <property type="entry name" value="PNMA_C"/>
</dbReference>
<dbReference type="InterPro" id="IPR036875">
    <property type="entry name" value="Znf_CCHC_sf"/>
</dbReference>
<gene>
    <name evidence="4" type="ORF">H4Q32_031234</name>
</gene>
<dbReference type="Pfam" id="PF14893">
    <property type="entry name" value="PNMA"/>
    <property type="match status" value="1"/>
</dbReference>
<proteinExistence type="predicted"/>
<dbReference type="EMBL" id="JACTAM010002767">
    <property type="protein sequence ID" value="KAI2643757.1"/>
    <property type="molecule type" value="Genomic_DNA"/>
</dbReference>
<dbReference type="Gene3D" id="4.10.60.10">
    <property type="entry name" value="Zinc finger, CCHC-type"/>
    <property type="match status" value="1"/>
</dbReference>
<dbReference type="Pfam" id="PF00098">
    <property type="entry name" value="zf-CCHC"/>
    <property type="match status" value="1"/>
</dbReference>
<dbReference type="PANTHER" id="PTHR19963:SF30">
    <property type="entry name" value="ENDONUCLEASE_EXONUCLEASE_PHOSPHATASE DOMAIN-CONTAINING PROTEIN"/>
    <property type="match status" value="1"/>
</dbReference>
<keyword evidence="1" id="KW-0479">Metal-binding</keyword>
<name>A0ABQ8KZD3_LABRO</name>
<comment type="caution">
    <text evidence="4">The sequence shown here is derived from an EMBL/GenBank/DDBJ whole genome shotgun (WGS) entry which is preliminary data.</text>
</comment>
<dbReference type="Proteomes" id="UP000830375">
    <property type="component" value="Unassembled WGS sequence"/>
</dbReference>
<feature type="domain" description="CCHC-type" evidence="3">
    <location>
        <begin position="318"/>
        <end position="331"/>
    </location>
</feature>
<feature type="region of interest" description="Disordered" evidence="2">
    <location>
        <begin position="22"/>
        <end position="51"/>
    </location>
</feature>
<dbReference type="PROSITE" id="PS50158">
    <property type="entry name" value="ZF_CCHC"/>
    <property type="match status" value="1"/>
</dbReference>
<dbReference type="SUPFAM" id="SSF57756">
    <property type="entry name" value="Retrovirus zinc finger-like domains"/>
    <property type="match status" value="1"/>
</dbReference>
<keyword evidence="5" id="KW-1185">Reference proteome</keyword>
<feature type="region of interest" description="Disordered" evidence="2">
    <location>
        <begin position="336"/>
        <end position="364"/>
    </location>
</feature>
<accession>A0ABQ8KZD3</accession>